<proteinExistence type="predicted"/>
<gene>
    <name evidence="1" type="ORF">ZEAMMB73_Zm00001d047821</name>
</gene>
<dbReference type="InParanoid" id="A0A1D6PDR0"/>
<protein>
    <submittedName>
        <fullName evidence="1">Uncharacterized protein</fullName>
    </submittedName>
</protein>
<dbReference type="IntAct" id="A0A1D6PDR0">
    <property type="interactions" value="5"/>
</dbReference>
<sequence length="96" mass="11221">MWTNERHITWTPISCHYLLGCSFISERGRGCGLGAKEEREYWAAAGCERGGGSFHQSVHPHPQRLMLTRWIRRGYRSGEKLTIDQEFEQYFSNLML</sequence>
<evidence type="ECO:0000313" key="1">
    <source>
        <dbReference type="EMBL" id="AQL07701.1"/>
    </source>
</evidence>
<accession>A0A1D6PDR0</accession>
<name>A0A1D6PDR0_MAIZE</name>
<dbReference type="AlphaFoldDB" id="A0A1D6PDR0"/>
<dbReference type="PaxDb" id="4577-GRMZM2G064710_P01"/>
<organism evidence="1">
    <name type="scientific">Zea mays</name>
    <name type="common">Maize</name>
    <dbReference type="NCBI Taxonomy" id="4577"/>
    <lineage>
        <taxon>Eukaryota</taxon>
        <taxon>Viridiplantae</taxon>
        <taxon>Streptophyta</taxon>
        <taxon>Embryophyta</taxon>
        <taxon>Tracheophyta</taxon>
        <taxon>Spermatophyta</taxon>
        <taxon>Magnoliopsida</taxon>
        <taxon>Liliopsida</taxon>
        <taxon>Poales</taxon>
        <taxon>Poaceae</taxon>
        <taxon>PACMAD clade</taxon>
        <taxon>Panicoideae</taxon>
        <taxon>Andropogonodae</taxon>
        <taxon>Andropogoneae</taxon>
        <taxon>Tripsacinae</taxon>
        <taxon>Zea</taxon>
    </lineage>
</organism>
<reference evidence="1" key="1">
    <citation type="submission" date="2015-12" db="EMBL/GenBank/DDBJ databases">
        <title>Update maize B73 reference genome by single molecule sequencing technologies.</title>
        <authorList>
            <consortium name="Maize Genome Sequencing Project"/>
            <person name="Ware D."/>
        </authorList>
    </citation>
    <scope>NUCLEOTIDE SEQUENCE</scope>
    <source>
        <tissue evidence="1">Seedling</tissue>
    </source>
</reference>
<dbReference type="EMBL" id="CM000785">
    <property type="protein sequence ID" value="AQL07701.1"/>
    <property type="molecule type" value="Genomic_DNA"/>
</dbReference>